<evidence type="ECO:0000313" key="3">
    <source>
        <dbReference type="Proteomes" id="UP000266385"/>
    </source>
</evidence>
<gene>
    <name evidence="2" type="ORF">D1223_01090</name>
</gene>
<dbReference type="Pfam" id="PF08818">
    <property type="entry name" value="DUF1801"/>
    <property type="match status" value="1"/>
</dbReference>
<dbReference type="Proteomes" id="UP000266385">
    <property type="component" value="Unassembled WGS sequence"/>
</dbReference>
<sequence length="122" mass="13827">MPLPKAVAGYFDKLEGPMKAVAIRLSEAVYERGPHLKATYAWGQPCWIGNERVVSIMAHARHCNLQLWSGARMAEQYFGRIEGSGKMLRHVKVRSPDEIDDELIDIIDRAIQLDQDAPVRVR</sequence>
<reference evidence="2 3" key="1">
    <citation type="submission" date="2018-08" db="EMBL/GenBank/DDBJ databases">
        <title>Henriciella mobilis sp. nov., isolated from seawater.</title>
        <authorList>
            <person name="Cheng H."/>
            <person name="Wu Y.-H."/>
            <person name="Xu X.-W."/>
            <person name="Guo L.-L."/>
        </authorList>
    </citation>
    <scope>NUCLEOTIDE SEQUENCE [LARGE SCALE GENOMIC DNA]</scope>
    <source>
        <strain evidence="2 3">JN25</strain>
    </source>
</reference>
<dbReference type="InterPro" id="IPR014922">
    <property type="entry name" value="YdhG-like"/>
</dbReference>
<feature type="domain" description="YdhG-like" evidence="1">
    <location>
        <begin position="19"/>
        <end position="104"/>
    </location>
</feature>
<keyword evidence="3" id="KW-1185">Reference proteome</keyword>
<organism evidence="2 3">
    <name type="scientific">Henriciella mobilis</name>
    <dbReference type="NCBI Taxonomy" id="2305467"/>
    <lineage>
        <taxon>Bacteria</taxon>
        <taxon>Pseudomonadati</taxon>
        <taxon>Pseudomonadota</taxon>
        <taxon>Alphaproteobacteria</taxon>
        <taxon>Hyphomonadales</taxon>
        <taxon>Hyphomonadaceae</taxon>
        <taxon>Henriciella</taxon>
    </lineage>
</organism>
<dbReference type="OrthoDB" id="7619808at2"/>
<dbReference type="RefSeq" id="WP_119374562.1">
    <property type="nucleotide sequence ID" value="NZ_QWFX01000005.1"/>
</dbReference>
<dbReference type="Gene3D" id="3.90.1150.200">
    <property type="match status" value="1"/>
</dbReference>
<evidence type="ECO:0000313" key="2">
    <source>
        <dbReference type="EMBL" id="RIJ32481.1"/>
    </source>
</evidence>
<protein>
    <recommendedName>
        <fullName evidence="1">YdhG-like domain-containing protein</fullName>
    </recommendedName>
</protein>
<proteinExistence type="predicted"/>
<evidence type="ECO:0000259" key="1">
    <source>
        <dbReference type="Pfam" id="PF08818"/>
    </source>
</evidence>
<dbReference type="AlphaFoldDB" id="A0A399RNX5"/>
<dbReference type="EMBL" id="QWFX01000005">
    <property type="protein sequence ID" value="RIJ32481.1"/>
    <property type="molecule type" value="Genomic_DNA"/>
</dbReference>
<comment type="caution">
    <text evidence="2">The sequence shown here is derived from an EMBL/GenBank/DDBJ whole genome shotgun (WGS) entry which is preliminary data.</text>
</comment>
<name>A0A399RNX5_9PROT</name>
<accession>A0A399RNX5</accession>
<dbReference type="SUPFAM" id="SSF159888">
    <property type="entry name" value="YdhG-like"/>
    <property type="match status" value="1"/>
</dbReference>